<proteinExistence type="predicted"/>
<name>A0A1I8A7D6_9BILA</name>
<dbReference type="Proteomes" id="UP000095287">
    <property type="component" value="Unplaced"/>
</dbReference>
<reference evidence="2" key="1">
    <citation type="submission" date="2016-11" db="UniProtKB">
        <authorList>
            <consortium name="WormBaseParasite"/>
        </authorList>
    </citation>
    <scope>IDENTIFICATION</scope>
</reference>
<organism evidence="1 2">
    <name type="scientific">Steinernema glaseri</name>
    <dbReference type="NCBI Taxonomy" id="37863"/>
    <lineage>
        <taxon>Eukaryota</taxon>
        <taxon>Metazoa</taxon>
        <taxon>Ecdysozoa</taxon>
        <taxon>Nematoda</taxon>
        <taxon>Chromadorea</taxon>
        <taxon>Rhabditida</taxon>
        <taxon>Tylenchina</taxon>
        <taxon>Panagrolaimomorpha</taxon>
        <taxon>Strongyloidoidea</taxon>
        <taxon>Steinernematidae</taxon>
        <taxon>Steinernema</taxon>
    </lineage>
</organism>
<dbReference type="WBParaSite" id="L893_g3375.t1">
    <property type="protein sequence ID" value="L893_g3375.t1"/>
    <property type="gene ID" value="L893_g3375"/>
</dbReference>
<sequence length="144" mass="16403">MQEHNSVQNRNGWNTKVLFKGGEHYLRVFTIRADAKHPHNGVPHPKPSSARKLEHCRSQQIILTASTSLDVDLGNPKIFFGCDYFYCICSAISWKYFSFFYAHPSHRIVRLASFLLRFNKQCACTLLGPGTRKSTAMMCSCLTT</sequence>
<protein>
    <submittedName>
        <fullName evidence="2">Ovule protein</fullName>
    </submittedName>
</protein>
<keyword evidence="1" id="KW-1185">Reference proteome</keyword>
<evidence type="ECO:0000313" key="2">
    <source>
        <dbReference type="WBParaSite" id="L893_g3375.t1"/>
    </source>
</evidence>
<accession>A0A1I8A7D6</accession>
<dbReference type="AlphaFoldDB" id="A0A1I8A7D6"/>
<evidence type="ECO:0000313" key="1">
    <source>
        <dbReference type="Proteomes" id="UP000095287"/>
    </source>
</evidence>